<keyword evidence="3" id="KW-1185">Reference proteome</keyword>
<accession>A0A1Y0IG34</accession>
<protein>
    <recommendedName>
        <fullName evidence="4">Amphi-Trp domain-containing protein</fullName>
    </recommendedName>
</protein>
<dbReference type="EMBL" id="CP021425">
    <property type="protein sequence ID" value="ARU58786.1"/>
    <property type="molecule type" value="Genomic_DNA"/>
</dbReference>
<dbReference type="RefSeq" id="WP_232465191.1">
    <property type="nucleotide sequence ID" value="NZ_CP021425.1"/>
</dbReference>
<name>A0A1Y0IG34_9GAMM</name>
<gene>
    <name evidence="2" type="ORF">OLMES_4797</name>
</gene>
<feature type="compositionally biased region" description="Basic and acidic residues" evidence="1">
    <location>
        <begin position="76"/>
        <end position="89"/>
    </location>
</feature>
<evidence type="ECO:0000256" key="1">
    <source>
        <dbReference type="SAM" id="MobiDB-lite"/>
    </source>
</evidence>
<proteinExistence type="predicted"/>
<organism evidence="2 3">
    <name type="scientific">Oleiphilus messinensis</name>
    <dbReference type="NCBI Taxonomy" id="141451"/>
    <lineage>
        <taxon>Bacteria</taxon>
        <taxon>Pseudomonadati</taxon>
        <taxon>Pseudomonadota</taxon>
        <taxon>Gammaproteobacteria</taxon>
        <taxon>Oceanospirillales</taxon>
        <taxon>Oleiphilaceae</taxon>
        <taxon>Oleiphilus</taxon>
    </lineage>
</organism>
<dbReference type="AlphaFoldDB" id="A0A1Y0IG34"/>
<sequence length="95" mass="10830">MSRENMSQNKDSFRHESLQDAKSIQEILKSITKGLAKGSLTFSDDHGEIVLEPKGLMNVKVTARCDDNRNRFDLRVSWQPEDKKPEKKTLNVRGG</sequence>
<evidence type="ECO:0008006" key="4">
    <source>
        <dbReference type="Google" id="ProtNLM"/>
    </source>
</evidence>
<dbReference type="InterPro" id="IPR027598">
    <property type="entry name" value="Amphi-Trp_dom"/>
</dbReference>
<dbReference type="Proteomes" id="UP000196027">
    <property type="component" value="Chromosome"/>
</dbReference>
<dbReference type="NCBIfam" id="TIGR04354">
    <property type="entry name" value="amphi-Trp"/>
    <property type="match status" value="1"/>
</dbReference>
<evidence type="ECO:0000313" key="2">
    <source>
        <dbReference type="EMBL" id="ARU58786.1"/>
    </source>
</evidence>
<reference evidence="2 3" key="1">
    <citation type="submission" date="2017-05" db="EMBL/GenBank/DDBJ databases">
        <title>Genomic insights into alkan degradation activity of Oleiphilus messinensis.</title>
        <authorList>
            <person name="Kozyavkin S.A."/>
            <person name="Slesarev A.I."/>
            <person name="Golyshin P.N."/>
            <person name="Korzhenkov A."/>
            <person name="Golyshina O.N."/>
            <person name="Toshchakov S.V."/>
        </authorList>
    </citation>
    <scope>NUCLEOTIDE SEQUENCE [LARGE SCALE GENOMIC DNA]</scope>
    <source>
        <strain evidence="2 3">ME102</strain>
    </source>
</reference>
<feature type="region of interest" description="Disordered" evidence="1">
    <location>
        <begin position="76"/>
        <end position="95"/>
    </location>
</feature>
<evidence type="ECO:0000313" key="3">
    <source>
        <dbReference type="Proteomes" id="UP000196027"/>
    </source>
</evidence>
<dbReference type="KEGG" id="ome:OLMES_4797"/>